<proteinExistence type="predicted"/>
<feature type="region of interest" description="Disordered" evidence="1">
    <location>
        <begin position="412"/>
        <end position="437"/>
    </location>
</feature>
<name>A0AAD6SFD0_9AGAR</name>
<protein>
    <submittedName>
        <fullName evidence="2">Uncharacterized protein</fullName>
    </submittedName>
</protein>
<organism evidence="2 3">
    <name type="scientific">Mycena alexandri</name>
    <dbReference type="NCBI Taxonomy" id="1745969"/>
    <lineage>
        <taxon>Eukaryota</taxon>
        <taxon>Fungi</taxon>
        <taxon>Dikarya</taxon>
        <taxon>Basidiomycota</taxon>
        <taxon>Agaricomycotina</taxon>
        <taxon>Agaricomycetes</taxon>
        <taxon>Agaricomycetidae</taxon>
        <taxon>Agaricales</taxon>
        <taxon>Marasmiineae</taxon>
        <taxon>Mycenaceae</taxon>
        <taxon>Mycena</taxon>
    </lineage>
</organism>
<gene>
    <name evidence="2" type="ORF">C8F04DRAFT_1190017</name>
</gene>
<comment type="caution">
    <text evidence="2">The sequence shown here is derived from an EMBL/GenBank/DDBJ whole genome shotgun (WGS) entry which is preliminary data.</text>
</comment>
<dbReference type="Proteomes" id="UP001218188">
    <property type="component" value="Unassembled WGS sequence"/>
</dbReference>
<evidence type="ECO:0000313" key="3">
    <source>
        <dbReference type="Proteomes" id="UP001218188"/>
    </source>
</evidence>
<reference evidence="2" key="1">
    <citation type="submission" date="2023-03" db="EMBL/GenBank/DDBJ databases">
        <title>Massive genome expansion in bonnet fungi (Mycena s.s.) driven by repeated elements and novel gene families across ecological guilds.</title>
        <authorList>
            <consortium name="Lawrence Berkeley National Laboratory"/>
            <person name="Harder C.B."/>
            <person name="Miyauchi S."/>
            <person name="Viragh M."/>
            <person name="Kuo A."/>
            <person name="Thoen E."/>
            <person name="Andreopoulos B."/>
            <person name="Lu D."/>
            <person name="Skrede I."/>
            <person name="Drula E."/>
            <person name="Henrissat B."/>
            <person name="Morin E."/>
            <person name="Kohler A."/>
            <person name="Barry K."/>
            <person name="LaButti K."/>
            <person name="Morin E."/>
            <person name="Salamov A."/>
            <person name="Lipzen A."/>
            <person name="Mereny Z."/>
            <person name="Hegedus B."/>
            <person name="Baldrian P."/>
            <person name="Stursova M."/>
            <person name="Weitz H."/>
            <person name="Taylor A."/>
            <person name="Grigoriev I.V."/>
            <person name="Nagy L.G."/>
            <person name="Martin F."/>
            <person name="Kauserud H."/>
        </authorList>
    </citation>
    <scope>NUCLEOTIDE SEQUENCE</scope>
    <source>
        <strain evidence="2">CBHHK200</strain>
    </source>
</reference>
<dbReference type="EMBL" id="JARJCM010000131">
    <property type="protein sequence ID" value="KAJ7026911.1"/>
    <property type="molecule type" value="Genomic_DNA"/>
</dbReference>
<evidence type="ECO:0000256" key="1">
    <source>
        <dbReference type="SAM" id="MobiDB-lite"/>
    </source>
</evidence>
<accession>A0AAD6SFD0</accession>
<dbReference type="AlphaFoldDB" id="A0AAD6SFD0"/>
<evidence type="ECO:0000313" key="2">
    <source>
        <dbReference type="EMBL" id="KAJ7026911.1"/>
    </source>
</evidence>
<keyword evidence="3" id="KW-1185">Reference proteome</keyword>
<sequence>MSQNASTPSPPASPRDELLHLIGSPAGRALASRVEVACAMIRPLEISDTEYARASSWTPPIPISTILQQVLRPSVFVLQQAVDPSFHRTGYGSFQFPYTTTCIIQSTLRKMMELVHLISLTDPDYPSYVALWDGISAVHLIPDEPPVSDRTMGQLEILEYMVEVYGFNGENSTEGRQMLAALEHLKRVATCWAGLLGTRGEYPEFEHSGRMMRRPVFDPGLIVHALLANLSHKARTSVDNIPSSNLFFMATSVGERFAAPRWLSDVDDEFLAYEDQSPGQRLRESCSELIIPSMDRTDGFFEPRYSMKDLLRFFIRGQIFFVQSTVDPLFHLCSPFRHLAAGDMIDVREALRRIIDQLTAIHDSRPSFAHMLVAQGTRIHTDELLVPGESCNMFRILRVLLEEYGFRGDEGVNGEPARSASSTGSKPPPNFYGPALPSSRNSQNIITTAPARSCLPSTLMVSRTSAHVVLDVWPAGIFSFPSFLPNQRVIVTAMALRFALLRNYRRNELPTRHSRTQFEVFFIDFDTDEELVRYLRRPEVSKFSLETLAPLRDQVMLIRDRFHGSAPLARDSSWIRRQTAVYMRSIGYVRQAICPDSHGSVAKRVPTPSVASLLYMIRIIRRFGFEGDEISAVAEYGEHDLMVVYNHAHDTIFAMSIRLADIPPRYATLSEIEKAVSVGQPPISPSLGVRHVVAKDEVGPVNEPTEAPVELVTHNIDEA</sequence>